<dbReference type="InterPro" id="IPR011990">
    <property type="entry name" value="TPR-like_helical_dom_sf"/>
</dbReference>
<gene>
    <name evidence="1" type="ORF">K0504_06350</name>
</gene>
<accession>A0ABS7EE85</accession>
<organism evidence="1 2">
    <name type="scientific">Neiella holothuriorum</name>
    <dbReference type="NCBI Taxonomy" id="2870530"/>
    <lineage>
        <taxon>Bacteria</taxon>
        <taxon>Pseudomonadati</taxon>
        <taxon>Pseudomonadota</taxon>
        <taxon>Gammaproteobacteria</taxon>
        <taxon>Alteromonadales</taxon>
        <taxon>Echinimonadaceae</taxon>
        <taxon>Neiella</taxon>
    </lineage>
</organism>
<name>A0ABS7EE85_9GAMM</name>
<evidence type="ECO:0000313" key="2">
    <source>
        <dbReference type="Proteomes" id="UP001166251"/>
    </source>
</evidence>
<dbReference type="RefSeq" id="WP_220103340.1">
    <property type="nucleotide sequence ID" value="NZ_JAHZSS010000005.1"/>
</dbReference>
<protein>
    <submittedName>
        <fullName evidence="1">Uncharacterized protein</fullName>
    </submittedName>
</protein>
<comment type="caution">
    <text evidence="1">The sequence shown here is derived from an EMBL/GenBank/DDBJ whole genome shotgun (WGS) entry which is preliminary data.</text>
</comment>
<evidence type="ECO:0000313" key="1">
    <source>
        <dbReference type="EMBL" id="MBW8190654.1"/>
    </source>
</evidence>
<dbReference type="Proteomes" id="UP001166251">
    <property type="component" value="Unassembled WGS sequence"/>
</dbReference>
<dbReference type="Gene3D" id="1.25.40.10">
    <property type="entry name" value="Tetratricopeptide repeat domain"/>
    <property type="match status" value="1"/>
</dbReference>
<keyword evidence="2" id="KW-1185">Reference proteome</keyword>
<reference evidence="1" key="1">
    <citation type="submission" date="2021-07" db="EMBL/GenBank/DDBJ databases">
        <title>Neiella marina sp. nov., isolated from the intestinal content of sea cucumber Apostichopus japonicus.</title>
        <authorList>
            <person name="Bai X."/>
        </authorList>
    </citation>
    <scope>NUCLEOTIDE SEQUENCE</scope>
    <source>
        <strain evidence="1">126</strain>
    </source>
</reference>
<dbReference type="SUPFAM" id="SSF48452">
    <property type="entry name" value="TPR-like"/>
    <property type="match status" value="1"/>
</dbReference>
<dbReference type="EMBL" id="JAHZSS010000005">
    <property type="protein sequence ID" value="MBW8190654.1"/>
    <property type="molecule type" value="Genomic_DNA"/>
</dbReference>
<sequence length="486" mass="55837">MMDNRQLIPRWHTSRNFDKFNIPKCTETKSNALPKGDVWFDRAVSELQSKPNLENHIDIFVRLIQHEHRYGELYERVLSYLLDNLQDLPPAVKDLVIPKLRKSDRSHGYSTQREHVSLIIAKLKNIIVKYPKDSLTWMDLCFYYSILGEEAKAVKCARIAISISGNNSYIARSYARFLLHLNEPEQAEYFLRKTGLIDINPLIQSAYSSIVTTYDLRKWNYKKSIKLIDSWRGDPFFLTELLASLGTEEIKNGALSRGKARLEKALLTPSENVVSQAVWLNLKHKTKINNIPHDTPFEANVNKLYTSKNFTACREALMNLFAFQPYSTAPLEDAGYISLAALNDPQFVIDTSENRVPHTHMTFGELNNLVVAKLMLGDFSIVNNCLKLMSNRMDKTDIHQRSIFLATSGMALIKSGFIDEGVELYDKSMLLLKNNRSNRALGIASHFFAQQLKEINPERYKILSTSAKNLAKTHDIYEIVDYYNER</sequence>
<proteinExistence type="predicted"/>